<feature type="compositionally biased region" description="Low complexity" evidence="3">
    <location>
        <begin position="1180"/>
        <end position="1191"/>
    </location>
</feature>
<feature type="compositionally biased region" description="Polar residues" evidence="3">
    <location>
        <begin position="350"/>
        <end position="375"/>
    </location>
</feature>
<keyword evidence="1" id="KW-0433">Leucine-rich repeat</keyword>
<keyword evidence="5" id="KW-1185">Reference proteome</keyword>
<dbReference type="PANTHER" id="PTHR47566">
    <property type="match status" value="1"/>
</dbReference>
<feature type="region of interest" description="Disordered" evidence="3">
    <location>
        <begin position="287"/>
        <end position="315"/>
    </location>
</feature>
<feature type="compositionally biased region" description="Polar residues" evidence="3">
    <location>
        <begin position="49"/>
        <end position="64"/>
    </location>
</feature>
<feature type="compositionally biased region" description="Polar residues" evidence="3">
    <location>
        <begin position="640"/>
        <end position="653"/>
    </location>
</feature>
<feature type="compositionally biased region" description="Basic residues" evidence="3">
    <location>
        <begin position="625"/>
        <end position="635"/>
    </location>
</feature>
<feature type="compositionally biased region" description="Polar residues" evidence="3">
    <location>
        <begin position="596"/>
        <end position="606"/>
    </location>
</feature>
<feature type="compositionally biased region" description="Low complexity" evidence="3">
    <location>
        <begin position="1652"/>
        <end position="1661"/>
    </location>
</feature>
<feature type="compositionally biased region" description="Polar residues" evidence="3">
    <location>
        <begin position="17"/>
        <end position="26"/>
    </location>
</feature>
<comment type="caution">
    <text evidence="4">The sequence shown here is derived from an EMBL/GenBank/DDBJ whole genome shotgun (WGS) entry which is preliminary data.</text>
</comment>
<feature type="region of interest" description="Disordered" evidence="3">
    <location>
        <begin position="545"/>
        <end position="685"/>
    </location>
</feature>
<dbReference type="GO" id="GO:0035591">
    <property type="term" value="F:signaling adaptor activity"/>
    <property type="evidence" value="ECO:0007669"/>
    <property type="project" value="TreeGrafter"/>
</dbReference>
<name>A0A0F4ZFR4_9PEZI</name>
<feature type="compositionally biased region" description="Basic and acidic residues" evidence="3">
    <location>
        <begin position="767"/>
        <end position="822"/>
    </location>
</feature>
<dbReference type="InterPro" id="IPR003591">
    <property type="entry name" value="Leu-rich_rpt_typical-subtyp"/>
</dbReference>
<feature type="region of interest" description="Disordered" evidence="3">
    <location>
        <begin position="92"/>
        <end position="117"/>
    </location>
</feature>
<feature type="region of interest" description="Disordered" evidence="3">
    <location>
        <begin position="1603"/>
        <end position="1641"/>
    </location>
</feature>
<feature type="compositionally biased region" description="Basic and acidic residues" evidence="3">
    <location>
        <begin position="214"/>
        <end position="227"/>
    </location>
</feature>
<feature type="compositionally biased region" description="Basic and acidic residues" evidence="3">
    <location>
        <begin position="1084"/>
        <end position="1096"/>
    </location>
</feature>
<organism evidence="4 5">
    <name type="scientific">Thielaviopsis punctulata</name>
    <dbReference type="NCBI Taxonomy" id="72032"/>
    <lineage>
        <taxon>Eukaryota</taxon>
        <taxon>Fungi</taxon>
        <taxon>Dikarya</taxon>
        <taxon>Ascomycota</taxon>
        <taxon>Pezizomycotina</taxon>
        <taxon>Sordariomycetes</taxon>
        <taxon>Hypocreomycetidae</taxon>
        <taxon>Microascales</taxon>
        <taxon>Ceratocystidaceae</taxon>
        <taxon>Thielaviopsis</taxon>
    </lineage>
</organism>
<evidence type="ECO:0000313" key="5">
    <source>
        <dbReference type="Proteomes" id="UP000033483"/>
    </source>
</evidence>
<dbReference type="SMART" id="SM00364">
    <property type="entry name" value="LRR_BAC"/>
    <property type="match status" value="5"/>
</dbReference>
<feature type="compositionally biased region" description="Polar residues" evidence="3">
    <location>
        <begin position="1308"/>
        <end position="1329"/>
    </location>
</feature>
<dbReference type="PROSITE" id="PS51450">
    <property type="entry name" value="LRR"/>
    <property type="match status" value="4"/>
</dbReference>
<feature type="compositionally biased region" description="Basic and acidic residues" evidence="3">
    <location>
        <begin position="567"/>
        <end position="576"/>
    </location>
</feature>
<dbReference type="InterPro" id="IPR032675">
    <property type="entry name" value="LRR_dom_sf"/>
</dbReference>
<feature type="region of interest" description="Disordered" evidence="3">
    <location>
        <begin position="345"/>
        <end position="427"/>
    </location>
</feature>
<feature type="region of interest" description="Disordered" evidence="3">
    <location>
        <begin position="1155"/>
        <end position="1201"/>
    </location>
</feature>
<dbReference type="Proteomes" id="UP000033483">
    <property type="component" value="Unassembled WGS sequence"/>
</dbReference>
<protein>
    <recommendedName>
        <fullName evidence="6">Septation initiation network scaffold protein cdc11</fullName>
    </recommendedName>
</protein>
<dbReference type="Gene3D" id="3.80.10.10">
    <property type="entry name" value="Ribonuclease Inhibitor"/>
    <property type="match status" value="2"/>
</dbReference>
<feature type="region of interest" description="Disordered" evidence="3">
    <location>
        <begin position="1532"/>
        <end position="1568"/>
    </location>
</feature>
<feature type="region of interest" description="Disordered" evidence="3">
    <location>
        <begin position="1"/>
        <end position="70"/>
    </location>
</feature>
<feature type="compositionally biased region" description="Acidic residues" evidence="3">
    <location>
        <begin position="757"/>
        <end position="766"/>
    </location>
</feature>
<feature type="compositionally biased region" description="Basic and acidic residues" evidence="3">
    <location>
        <begin position="655"/>
        <end position="669"/>
    </location>
</feature>
<dbReference type="InterPro" id="IPR052574">
    <property type="entry name" value="CDIRP"/>
</dbReference>
<proteinExistence type="predicted"/>
<feature type="compositionally biased region" description="Polar residues" evidence="3">
    <location>
        <begin position="947"/>
        <end position="971"/>
    </location>
</feature>
<feature type="compositionally biased region" description="Basic and acidic residues" evidence="3">
    <location>
        <begin position="850"/>
        <end position="893"/>
    </location>
</feature>
<sequence length="2271" mass="253300">MAGHAWLDSLSEDWPSQLISEESPSVKSDGLEAEPETKTNTTDNEHNDSTNSVNNDPKSSTSKPTGHDRIPVPLVDLQAAFHESGFALPFAESSGANSNRNSKSNSSASSNSHANDKRNSIRSAANHINANDHDVSLGSIQSDANSVVHNTVNISQASANVHTPEWKRRLLKGELGYGEQRDLFHSAVAEGLENIFKPPSTDTATESEIRQSIEFDDSRDPQSRHEMTLPSSPPVSNIRRPPISKEFEDTLASDYMDDSPSPSPRKLPVYRMNDDSQCFSDASALQRPETMPAKSKYLSPDSYLDPGRRSSNVSVAQNETFSPIIVSPLQGKDGQLEIEFTPISGPAFDMSQQPETLSLNPPASASHQDESNMFDSTHHDSFASSADQEEQRNENLGSTQRSAHHSNQSDGGSFRQGSMSPGIGMEDSELFPEESLQASTPKLYPSTINESQSELPTAEAVRERLRLDPVIGDNFQLESPQRSPLKLFGPYDTFTNQVLVRRISQLEHDMASPVHDTFPDSHKGNRAFENDSDNDVDDLNNGINHIGIDDSPSVGKNELPSTPLPHKSREVRESQNKRPMKINNFGRGDLEGFTFDETNMSPSGTPESAGKFQIPRISIDDLRVPRSRVRGHTRGRSSNDKTVGSFSPDSLVSTPHKDRSRDNSQEGKRPRPSPCKDPTPKRRRTLHKSDIAYGMDEILNQARSSHLLLKPGAAARKMLPPPVYRRAEKTPVTPPSPSPSQRKMPQKLRMFDREFQGEDDEADDEHEADKHENSEGHSGEGERQIEYSREHQEEHSGEHYQEHYHENYDQEYYDENHEHYDEQYDGQYDENHDGQYDEHYDEHAEEEEDGQYREQYDEHHDGQYDEHYDEQYDEHYDEHYNEQNDEHYDQHYDEEYEEHIEGDYEEAEDGQHFNEDEEDHQDEEAQEQQSQWPSGSPPHDNHDDQNSARFSRSPSPVGTPYRATSLQSNQISDRKPSIKTQDFLDEAGKIMALIRKQVRPGAVLDPVSENMPEPGKEVADDDSYQSSTREPFDRPPSRENAQAVARQFPQQQRDPEIEKRLRKYKESVNMNSASVSSAGRAQRAVKENKEDKEKAPELPQPSQSVSFLFNASHNKTNDTPEERKFRPALRKKENGRYTFVDMLADGSFSDSTEMQLARNPEPSANRVIFGGPRSGDEFASVGSRNSLSSRTSESKKTIAPESVVHLIPDQVGDMFLDREKKTWVKRKDSSSNANSSGSQRSQGSLASPTHSQAPALAQNQVSSNKSVQSQTQAHTSAPPLSALESKRTSMQRKASKASTFRAPPSTAEYGQSIMSQPPTEHTFNNMSPSDDSEDDPFASIPDLLVDEELERRNLQLGTRELKDEKTQQFVEGNSFKSNPLQAKASKGFVTFAPDTAVDMGMSPRAMKELNKLGSRHEGSSTDDTEKPVRSLFRTASAMVQALVRKPNSTPASVSVPAGNEHVQPVAEPKSPTEAKPLNNDKKELLMTPSRRVPPTRAADSPSSIPKPIVSSSVKKRNAISFSSPIASVIRDLSGGSEEDPRWNLPSAPSNTVTNGESPGGSASGRPALKPSLRKYISSNVPAAIRHSSVTRLSFVPRPVSRIDEEDSASCHNNKVGGLHHGNDVVNDVDEEGPDGNGDISGKVIMSIEKSRSNSSNDPDSPGNFDEQISDDEEFVDDDDMQLTILDNSLIEASPGHDAQLTTGSMGYVYGTPGGKGQHDGASDSAIIARHVGRMSLSPLSEFTIHAADESYALEVSYVVGNRHLQTGDGNKRALPITVRDLVERLTDAEPSVSFWDDLEELELNDNRLISLHMLDEFCGNLVKLDASGNALTHLEGVPSSLRQLKIVRNSITEMASWDHLVNLQYLDLSNNDLKSLSALRHLVHLRSIRVDNNHLTSLDGLGHHDAILSIRARGNNIRELDFNNCVFERLEELDVSQNKIERVANVDLLPVLSILKLQNNCLADFHIDSKVPSLRVLELSDNDLAMIDLRNLSGLRVLHADRNRIVEISSSHLARHLDSLSLREQRGPENLSLSFLSHAYEVRKLFLSGNHIPRFDPPVDCLNLQLLELANCGLRSLPRHLGQCMPNLRTININFNALEDLSPLLFIPRIKRLLAAGNRLRDATMVTQLLTEFPHMTRLDLRDNPMTLGFYPPAMHVLSLSHGETPDPFTLPNVDSARDRSFAARLDTLTRMRRRLYQMVLVGCCSRLKVLDGLEFKRSEVMGRDVISEELVREGIVPAEMVKWRLDDSVQEITENGEGTRRGRRGSSRWS</sequence>
<feature type="region of interest" description="Disordered" evidence="3">
    <location>
        <begin position="719"/>
        <end position="980"/>
    </location>
</feature>
<dbReference type="InterPro" id="IPR025875">
    <property type="entry name" value="Leu-rich_rpt_4"/>
</dbReference>
<reference evidence="4 5" key="1">
    <citation type="submission" date="2015-03" db="EMBL/GenBank/DDBJ databases">
        <authorList>
            <person name="Radwan O."/>
            <person name="Al-Naeli F.A."/>
            <person name="Rendon G.A."/>
            <person name="Fields C."/>
        </authorList>
    </citation>
    <scope>NUCLEOTIDE SEQUENCE [LARGE SCALE GENOMIC DNA]</scope>
    <source>
        <strain evidence="4">CR-DP1</strain>
    </source>
</reference>
<feature type="region of interest" description="Disordered" evidence="3">
    <location>
        <begin position="1649"/>
        <end position="1668"/>
    </location>
</feature>
<dbReference type="OrthoDB" id="7451790at2759"/>
<feature type="compositionally biased region" description="Acidic residues" evidence="3">
    <location>
        <begin position="915"/>
        <end position="926"/>
    </location>
</feature>
<feature type="compositionally biased region" description="Low complexity" evidence="3">
    <location>
        <begin position="1258"/>
        <end position="1270"/>
    </location>
</feature>
<dbReference type="PANTHER" id="PTHR47566:SF1">
    <property type="entry name" value="PROTEIN NUD1"/>
    <property type="match status" value="1"/>
</dbReference>
<evidence type="ECO:0008006" key="6">
    <source>
        <dbReference type="Google" id="ProtNLM"/>
    </source>
</evidence>
<feature type="compositionally biased region" description="Acidic residues" evidence="3">
    <location>
        <begin position="894"/>
        <end position="908"/>
    </location>
</feature>
<feature type="compositionally biased region" description="Low complexity" evidence="3">
    <location>
        <begin position="1230"/>
        <end position="1247"/>
    </location>
</feature>
<keyword evidence="2" id="KW-0677">Repeat</keyword>
<feature type="region of interest" description="Disordered" evidence="3">
    <location>
        <begin position="999"/>
        <end position="1105"/>
    </location>
</feature>
<dbReference type="EMBL" id="LAEV01001191">
    <property type="protein sequence ID" value="KKA28723.1"/>
    <property type="molecule type" value="Genomic_DNA"/>
</dbReference>
<feature type="compositionally biased region" description="Polar residues" evidence="3">
    <location>
        <begin position="394"/>
        <end position="419"/>
    </location>
</feature>
<feature type="compositionally biased region" description="Low complexity" evidence="3">
    <location>
        <begin position="93"/>
        <end position="113"/>
    </location>
</feature>
<feature type="compositionally biased region" description="Polar residues" evidence="3">
    <location>
        <begin position="1546"/>
        <end position="1556"/>
    </location>
</feature>
<feature type="region of interest" description="Disordered" evidence="3">
    <location>
        <begin position="214"/>
        <end position="242"/>
    </location>
</feature>
<dbReference type="Pfam" id="PF12799">
    <property type="entry name" value="LRR_4"/>
    <property type="match status" value="1"/>
</dbReference>
<dbReference type="InterPro" id="IPR001611">
    <property type="entry name" value="Leu-rich_rpt"/>
</dbReference>
<feature type="compositionally biased region" description="Low complexity" evidence="3">
    <location>
        <begin position="1500"/>
        <end position="1509"/>
    </location>
</feature>
<feature type="region of interest" description="Disordered" evidence="3">
    <location>
        <begin position="1223"/>
        <end position="1344"/>
    </location>
</feature>
<feature type="compositionally biased region" description="Basic and acidic residues" evidence="3">
    <location>
        <begin position="829"/>
        <end position="842"/>
    </location>
</feature>
<gene>
    <name evidence="4" type="ORF">TD95_004819</name>
</gene>
<evidence type="ECO:0000256" key="1">
    <source>
        <dbReference type="ARBA" id="ARBA00022614"/>
    </source>
</evidence>
<dbReference type="SMART" id="SM00365">
    <property type="entry name" value="LRR_SD22"/>
    <property type="match status" value="5"/>
</dbReference>
<accession>A0A0F4ZFR4</accession>
<evidence type="ECO:0000256" key="3">
    <source>
        <dbReference type="SAM" id="MobiDB-lite"/>
    </source>
</evidence>
<evidence type="ECO:0000313" key="4">
    <source>
        <dbReference type="EMBL" id="KKA28723.1"/>
    </source>
</evidence>
<evidence type="ECO:0000256" key="2">
    <source>
        <dbReference type="ARBA" id="ARBA00022737"/>
    </source>
</evidence>
<feature type="region of interest" description="Disordered" evidence="3">
    <location>
        <begin position="1445"/>
        <end position="1509"/>
    </location>
</feature>
<dbReference type="SUPFAM" id="SSF52058">
    <property type="entry name" value="L domain-like"/>
    <property type="match status" value="2"/>
</dbReference>
<dbReference type="SMART" id="SM00369">
    <property type="entry name" value="LRR_TYP"/>
    <property type="match status" value="7"/>
</dbReference>
<feature type="compositionally biased region" description="Low complexity" evidence="3">
    <location>
        <begin position="1067"/>
        <end position="1078"/>
    </location>
</feature>